<dbReference type="PROSITE" id="PS50026">
    <property type="entry name" value="EGF_3"/>
    <property type="match status" value="1"/>
</dbReference>
<sequence length="269" mass="28412">FQEVKYNTSLDNKCASSMCSHSCLLVPRGYRCSCPDGISSKNLNLQKCDAAFEQPKASPYKCPCLNGGMCASVDGDQAVCKCSEDFEGTHCENFVAKTRIASNNNNIAAIMTPIIVVLILMIGGAALFVAFRKKQFKTAGGYGGNPSVSFGGGGVDFSSHFMRSTRNEPSGDPIDGGDFNLGDVKQPTDFANPMYDALGTIPGDGKPLVDDVGLSISTSGTSSSAILTPSVITQKSSPQLKFKKKALNPTSKDTDKDTAMLVEEDASEA</sequence>
<dbReference type="Gene3D" id="2.10.25.10">
    <property type="entry name" value="Laminin"/>
    <property type="match status" value="2"/>
</dbReference>
<keyword evidence="3" id="KW-1133">Transmembrane helix</keyword>
<evidence type="ECO:0000256" key="2">
    <source>
        <dbReference type="SAM" id="MobiDB-lite"/>
    </source>
</evidence>
<dbReference type="GO" id="GO:0042562">
    <property type="term" value="F:hormone binding"/>
    <property type="evidence" value="ECO:0007669"/>
    <property type="project" value="TreeGrafter"/>
</dbReference>
<name>A0A1V9XI73_9ACAR</name>
<evidence type="ECO:0000256" key="3">
    <source>
        <dbReference type="SAM" id="Phobius"/>
    </source>
</evidence>
<reference evidence="5 6" key="1">
    <citation type="journal article" date="2017" name="Gigascience">
        <title>Draft genome of the honey bee ectoparasitic mite, Tropilaelaps mercedesae, is shaped by the parasitic life history.</title>
        <authorList>
            <person name="Dong X."/>
            <person name="Armstrong S.D."/>
            <person name="Xia D."/>
            <person name="Makepeace B.L."/>
            <person name="Darby A.C."/>
            <person name="Kadowaki T."/>
        </authorList>
    </citation>
    <scope>NUCLEOTIDE SEQUENCE [LARGE SCALE GENOMIC DNA]</scope>
    <source>
        <strain evidence="5">Wuxi-XJTLU</strain>
    </source>
</reference>
<dbReference type="GO" id="GO:0016324">
    <property type="term" value="C:apical plasma membrane"/>
    <property type="evidence" value="ECO:0007669"/>
    <property type="project" value="TreeGrafter"/>
</dbReference>
<dbReference type="SUPFAM" id="SSF57196">
    <property type="entry name" value="EGF/Laminin"/>
    <property type="match status" value="1"/>
</dbReference>
<protein>
    <submittedName>
        <fullName evidence="5">Low-density lipoprotein receptor-related protein 2-like</fullName>
    </submittedName>
</protein>
<feature type="region of interest" description="Disordered" evidence="2">
    <location>
        <begin position="238"/>
        <end position="269"/>
    </location>
</feature>
<feature type="domain" description="EGF-like" evidence="4">
    <location>
        <begin position="58"/>
        <end position="92"/>
    </location>
</feature>
<dbReference type="OrthoDB" id="6262482at2759"/>
<comment type="caution">
    <text evidence="5">The sequence shown here is derived from an EMBL/GenBank/DDBJ whole genome shotgun (WGS) entry which is preliminary data.</text>
</comment>
<keyword evidence="3" id="KW-0812">Transmembrane</keyword>
<keyword evidence="1" id="KW-1015">Disulfide bond</keyword>
<dbReference type="InterPro" id="IPR000742">
    <property type="entry name" value="EGF"/>
</dbReference>
<evidence type="ECO:0000313" key="6">
    <source>
        <dbReference type="Proteomes" id="UP000192247"/>
    </source>
</evidence>
<dbReference type="PANTHER" id="PTHR22722">
    <property type="entry name" value="LOW-DENSITY LIPOPROTEIN RECEPTOR-RELATED PROTEIN 2-RELATED"/>
    <property type="match status" value="1"/>
</dbReference>
<keyword evidence="6" id="KW-1185">Reference proteome</keyword>
<dbReference type="STRING" id="418985.A0A1V9XI73"/>
<keyword evidence="1" id="KW-0245">EGF-like domain</keyword>
<dbReference type="EMBL" id="MNPL01010522">
    <property type="protein sequence ID" value="OQR73078.1"/>
    <property type="molecule type" value="Genomic_DNA"/>
</dbReference>
<evidence type="ECO:0000259" key="4">
    <source>
        <dbReference type="PROSITE" id="PS50026"/>
    </source>
</evidence>
<dbReference type="PANTHER" id="PTHR22722:SF14">
    <property type="entry name" value="MEGALIN, ISOFORM A"/>
    <property type="match status" value="1"/>
</dbReference>
<evidence type="ECO:0000313" key="5">
    <source>
        <dbReference type="EMBL" id="OQR73078.1"/>
    </source>
</evidence>
<dbReference type="GO" id="GO:0006898">
    <property type="term" value="P:receptor-mediated endocytosis"/>
    <property type="evidence" value="ECO:0007669"/>
    <property type="project" value="TreeGrafter"/>
</dbReference>
<keyword evidence="5" id="KW-0675">Receptor</keyword>
<dbReference type="PROSITE" id="PS00022">
    <property type="entry name" value="EGF_1"/>
    <property type="match status" value="1"/>
</dbReference>
<comment type="caution">
    <text evidence="1">Lacks conserved residue(s) required for the propagation of feature annotation.</text>
</comment>
<evidence type="ECO:0000256" key="1">
    <source>
        <dbReference type="PROSITE-ProRule" id="PRU00076"/>
    </source>
</evidence>
<dbReference type="AlphaFoldDB" id="A0A1V9XI73"/>
<feature type="transmembrane region" description="Helical" evidence="3">
    <location>
        <begin position="107"/>
        <end position="131"/>
    </location>
</feature>
<keyword evidence="5" id="KW-0449">Lipoprotein</keyword>
<dbReference type="SMART" id="SM00181">
    <property type="entry name" value="EGF"/>
    <property type="match status" value="2"/>
</dbReference>
<dbReference type="InterPro" id="IPR051221">
    <property type="entry name" value="LDLR-related"/>
</dbReference>
<dbReference type="Proteomes" id="UP000192247">
    <property type="component" value="Unassembled WGS sequence"/>
</dbReference>
<accession>A0A1V9XI73</accession>
<feature type="disulfide bond" evidence="1">
    <location>
        <begin position="82"/>
        <end position="91"/>
    </location>
</feature>
<keyword evidence="3" id="KW-0472">Membrane</keyword>
<proteinExistence type="predicted"/>
<dbReference type="GO" id="GO:0043235">
    <property type="term" value="C:receptor complex"/>
    <property type="evidence" value="ECO:0007669"/>
    <property type="project" value="TreeGrafter"/>
</dbReference>
<gene>
    <name evidence="5" type="ORF">BIW11_09969</name>
</gene>
<feature type="non-terminal residue" evidence="5">
    <location>
        <position position="1"/>
    </location>
</feature>
<organism evidence="5 6">
    <name type="scientific">Tropilaelaps mercedesae</name>
    <dbReference type="NCBI Taxonomy" id="418985"/>
    <lineage>
        <taxon>Eukaryota</taxon>
        <taxon>Metazoa</taxon>
        <taxon>Ecdysozoa</taxon>
        <taxon>Arthropoda</taxon>
        <taxon>Chelicerata</taxon>
        <taxon>Arachnida</taxon>
        <taxon>Acari</taxon>
        <taxon>Parasitiformes</taxon>
        <taxon>Mesostigmata</taxon>
        <taxon>Gamasina</taxon>
        <taxon>Dermanyssoidea</taxon>
        <taxon>Laelapidae</taxon>
        <taxon>Tropilaelaps</taxon>
    </lineage>
</organism>
<dbReference type="InParanoid" id="A0A1V9XI73"/>